<feature type="transmembrane region" description="Helical" evidence="10">
    <location>
        <begin position="414"/>
        <end position="433"/>
    </location>
</feature>
<keyword evidence="5" id="KW-0732">Signal</keyword>
<keyword evidence="8 10" id="KW-0472">Membrane</keyword>
<evidence type="ECO:0000256" key="5">
    <source>
        <dbReference type="ARBA" id="ARBA00022729"/>
    </source>
</evidence>
<evidence type="ECO:0000256" key="7">
    <source>
        <dbReference type="ARBA" id="ARBA00022989"/>
    </source>
</evidence>
<evidence type="ECO:0000256" key="10">
    <source>
        <dbReference type="SAM" id="Phobius"/>
    </source>
</evidence>
<evidence type="ECO:0000313" key="12">
    <source>
        <dbReference type="EMBL" id="KAF0294452.1"/>
    </source>
</evidence>
<keyword evidence="6" id="KW-0256">Endoplasmic reticulum</keyword>
<keyword evidence="13" id="KW-1185">Reference proteome</keyword>
<dbReference type="GO" id="GO:0034975">
    <property type="term" value="P:protein folding in endoplasmic reticulum"/>
    <property type="evidence" value="ECO:0007669"/>
    <property type="project" value="TreeGrafter"/>
</dbReference>
<dbReference type="InterPro" id="IPR011678">
    <property type="entry name" value="EMC1_C"/>
</dbReference>
<dbReference type="GO" id="GO:0072546">
    <property type="term" value="C:EMC complex"/>
    <property type="evidence" value="ECO:0007669"/>
    <property type="project" value="InterPro"/>
</dbReference>
<evidence type="ECO:0000256" key="2">
    <source>
        <dbReference type="ARBA" id="ARBA00007904"/>
    </source>
</evidence>
<keyword evidence="4 10" id="KW-0812">Transmembrane</keyword>
<dbReference type="PANTHER" id="PTHR21573:SF0">
    <property type="entry name" value="ER MEMBRANE PROTEIN COMPLEX SUBUNIT 1"/>
    <property type="match status" value="1"/>
</dbReference>
<evidence type="ECO:0000259" key="11">
    <source>
        <dbReference type="Pfam" id="PF07774"/>
    </source>
</evidence>
<keyword evidence="9" id="KW-0325">Glycoprotein</keyword>
<comment type="subcellular location">
    <subcellularLocation>
        <location evidence="1">Endoplasmic reticulum membrane</location>
        <topology evidence="1">Single-pass type I membrane protein</topology>
    </subcellularLocation>
</comment>
<evidence type="ECO:0000256" key="1">
    <source>
        <dbReference type="ARBA" id="ARBA00004115"/>
    </source>
</evidence>
<dbReference type="Proteomes" id="UP000440578">
    <property type="component" value="Unassembled WGS sequence"/>
</dbReference>
<evidence type="ECO:0000256" key="9">
    <source>
        <dbReference type="ARBA" id="ARBA00023180"/>
    </source>
</evidence>
<proteinExistence type="inferred from homology"/>
<accession>A0A6A4VUJ0</accession>
<evidence type="ECO:0000256" key="6">
    <source>
        <dbReference type="ARBA" id="ARBA00022824"/>
    </source>
</evidence>
<keyword evidence="7 10" id="KW-1133">Transmembrane helix</keyword>
<dbReference type="InterPro" id="IPR026895">
    <property type="entry name" value="EMC1"/>
</dbReference>
<dbReference type="AlphaFoldDB" id="A0A6A4VUJ0"/>
<comment type="similarity">
    <text evidence="2">Belongs to the EMC1 family.</text>
</comment>
<name>A0A6A4VUJ0_AMPAM</name>
<dbReference type="OrthoDB" id="28092at2759"/>
<protein>
    <recommendedName>
        <fullName evidence="3">ER membrane protein complex subunit 1</fullName>
    </recommendedName>
</protein>
<evidence type="ECO:0000313" key="13">
    <source>
        <dbReference type="Proteomes" id="UP000440578"/>
    </source>
</evidence>
<evidence type="ECO:0000256" key="4">
    <source>
        <dbReference type="ARBA" id="ARBA00022692"/>
    </source>
</evidence>
<dbReference type="EMBL" id="VIIS01001685">
    <property type="protein sequence ID" value="KAF0294452.1"/>
    <property type="molecule type" value="Genomic_DNA"/>
</dbReference>
<reference evidence="12 13" key="1">
    <citation type="submission" date="2019-07" db="EMBL/GenBank/DDBJ databases">
        <title>Draft genome assembly of a fouling barnacle, Amphibalanus amphitrite (Darwin, 1854): The first reference genome for Thecostraca.</title>
        <authorList>
            <person name="Kim W."/>
        </authorList>
    </citation>
    <scope>NUCLEOTIDE SEQUENCE [LARGE SCALE GENOMIC DNA]</scope>
    <source>
        <strain evidence="12">SNU_AA5</strain>
        <tissue evidence="12">Soma without cirri and trophi</tissue>
    </source>
</reference>
<gene>
    <name evidence="12" type="primary">emc1</name>
    <name evidence="12" type="ORF">FJT64_007872</name>
</gene>
<comment type="caution">
    <text evidence="12">The sequence shown here is derived from an EMBL/GenBank/DDBJ whole genome shotgun (WGS) entry which is preliminary data.</text>
</comment>
<dbReference type="PANTHER" id="PTHR21573">
    <property type="entry name" value="ER MEMBRANE PROTEIN COMPLEX SUBUNIT 1"/>
    <property type="match status" value="1"/>
</dbReference>
<evidence type="ECO:0000256" key="8">
    <source>
        <dbReference type="ARBA" id="ARBA00023136"/>
    </source>
</evidence>
<feature type="domain" description="ER membrane protein complex subunit 1 C-terminal" evidence="11">
    <location>
        <begin position="241"/>
        <end position="446"/>
    </location>
</feature>
<dbReference type="Pfam" id="PF07774">
    <property type="entry name" value="EMC1_C"/>
    <property type="match status" value="1"/>
</dbReference>
<sequence length="447" mass="49191">MVRRREVLGVHSETGSVLWAVPVAGLSPSPAAGSVVLGLQRGTAHFPHPPVAVLLSGRLLVTFNPITGGDLQAHQLPYEPTQASLLPHADNTHLKPLLILDSAGAVHVWPESAESLAKSLHNKLFFYTVDVKSSTAQGYAVNQALETVPSWRLDLGSQGQTIRRVLAKSPHERVHSQGRVLADRSVLYKYSNPNLVLVLADAPDPVHKHSTSAYLVDAVTGHLIYSHVQRRVRCPCHAVHSENWLVYSVYNEKARRTELTSIELFEGKVQANASAFSSLEAPPQPMVEKQTFIFPTQIEAMRETITEKGITTKFIMFALTSGSLVTLNRALLDPRRPLTPGRASMEEGLPPYTPELPLPTVNVVNYNRTLQHVSGIVSSPSGLESTCLVFVHGLDLYHTRVFPSNMFDQLKDDFDSTFIVLVLVGLITASAVTRRLSQRRALQLAWK</sequence>
<evidence type="ECO:0000256" key="3">
    <source>
        <dbReference type="ARBA" id="ARBA00020824"/>
    </source>
</evidence>
<organism evidence="12 13">
    <name type="scientific">Amphibalanus amphitrite</name>
    <name type="common">Striped barnacle</name>
    <name type="synonym">Balanus amphitrite</name>
    <dbReference type="NCBI Taxonomy" id="1232801"/>
    <lineage>
        <taxon>Eukaryota</taxon>
        <taxon>Metazoa</taxon>
        <taxon>Ecdysozoa</taxon>
        <taxon>Arthropoda</taxon>
        <taxon>Crustacea</taxon>
        <taxon>Multicrustacea</taxon>
        <taxon>Cirripedia</taxon>
        <taxon>Thoracica</taxon>
        <taxon>Thoracicalcarea</taxon>
        <taxon>Balanomorpha</taxon>
        <taxon>Balanoidea</taxon>
        <taxon>Balanidae</taxon>
        <taxon>Amphibalaninae</taxon>
        <taxon>Amphibalanus</taxon>
    </lineage>
</organism>